<feature type="domain" description="Thymidylate synthase/dCMP hydroxymethylase" evidence="3">
    <location>
        <begin position="14"/>
        <end position="128"/>
    </location>
</feature>
<dbReference type="InterPro" id="IPR045097">
    <property type="entry name" value="Thymidate_synth/dCMP_Mease"/>
</dbReference>
<sequence>PDHCLDPQMLSIPLDQLDEIIKNLKKHPECRRQILQMWDPTCDLGHDGKDVPCNTVAHFQVNTWGALDMTVFCRSNDIIWGCYGANVVHFSILQEYMAAKIGVPVGSYWQISDNWHAYIEVLEKTDVTEMENPYATEKVAPFPLINPNHVDKWDGQLKMFMEEPDAIGNMDPFFRHVARPIYKAWEAYQEGEGSQKYGEAFKHLANCKATDWRGACDAWILRRHQRQMGNG</sequence>
<reference evidence="4" key="1">
    <citation type="journal article" date="2015" name="Nature">
        <title>Complex archaea that bridge the gap between prokaryotes and eukaryotes.</title>
        <authorList>
            <person name="Spang A."/>
            <person name="Saw J.H."/>
            <person name="Jorgensen S.L."/>
            <person name="Zaremba-Niedzwiedzka K."/>
            <person name="Martijn J."/>
            <person name="Lind A.E."/>
            <person name="van Eijk R."/>
            <person name="Schleper C."/>
            <person name="Guy L."/>
            <person name="Ettema T.J."/>
        </authorList>
    </citation>
    <scope>NUCLEOTIDE SEQUENCE</scope>
</reference>
<dbReference type="InterPro" id="IPR023451">
    <property type="entry name" value="Thymidate_synth/dCMP_Mease_dom"/>
</dbReference>
<evidence type="ECO:0000313" key="4">
    <source>
        <dbReference type="EMBL" id="KKL80972.1"/>
    </source>
</evidence>
<evidence type="ECO:0000256" key="1">
    <source>
        <dbReference type="ARBA" id="ARBA00022603"/>
    </source>
</evidence>
<dbReference type="GO" id="GO:0006231">
    <property type="term" value="P:dTMP biosynthetic process"/>
    <property type="evidence" value="ECO:0007669"/>
    <property type="project" value="TreeGrafter"/>
</dbReference>
<dbReference type="GO" id="GO:0032259">
    <property type="term" value="P:methylation"/>
    <property type="evidence" value="ECO:0007669"/>
    <property type="project" value="UniProtKB-KW"/>
</dbReference>
<evidence type="ECO:0000256" key="2">
    <source>
        <dbReference type="ARBA" id="ARBA00022679"/>
    </source>
</evidence>
<proteinExistence type="predicted"/>
<dbReference type="Pfam" id="PF00303">
    <property type="entry name" value="Thymidylat_synt"/>
    <property type="match status" value="1"/>
</dbReference>
<dbReference type="GO" id="GO:0004799">
    <property type="term" value="F:thymidylate synthase activity"/>
    <property type="evidence" value="ECO:0007669"/>
    <property type="project" value="TreeGrafter"/>
</dbReference>
<keyword evidence="2" id="KW-0808">Transferase</keyword>
<comment type="caution">
    <text evidence="4">The sequence shown here is derived from an EMBL/GenBank/DDBJ whole genome shotgun (WGS) entry which is preliminary data.</text>
</comment>
<keyword evidence="1" id="KW-0489">Methyltransferase</keyword>
<dbReference type="EMBL" id="LAZR01022699">
    <property type="protein sequence ID" value="KKL80972.1"/>
    <property type="molecule type" value="Genomic_DNA"/>
</dbReference>
<dbReference type="GO" id="GO:0005829">
    <property type="term" value="C:cytosol"/>
    <property type="evidence" value="ECO:0007669"/>
    <property type="project" value="TreeGrafter"/>
</dbReference>
<dbReference type="AlphaFoldDB" id="A0A0F9I0R1"/>
<name>A0A0F9I0R1_9ZZZZ</name>
<dbReference type="PANTHER" id="PTHR11548">
    <property type="entry name" value="THYMIDYLATE SYNTHASE 1"/>
    <property type="match status" value="1"/>
</dbReference>
<dbReference type="PANTHER" id="PTHR11548:SF1">
    <property type="entry name" value="THYMIDYLATE SYNTHASE 1"/>
    <property type="match status" value="1"/>
</dbReference>
<gene>
    <name evidence="4" type="ORF">LCGC14_1999450</name>
</gene>
<dbReference type="Gene3D" id="3.30.572.10">
    <property type="entry name" value="Thymidylate synthase/dCMP hydroxymethylase domain"/>
    <property type="match status" value="1"/>
</dbReference>
<protein>
    <recommendedName>
        <fullName evidence="3">Thymidylate synthase/dCMP hydroxymethylase domain-containing protein</fullName>
    </recommendedName>
</protein>
<dbReference type="SUPFAM" id="SSF55831">
    <property type="entry name" value="Thymidylate synthase/dCMP hydroxymethylase"/>
    <property type="match status" value="1"/>
</dbReference>
<accession>A0A0F9I0R1</accession>
<dbReference type="InterPro" id="IPR036926">
    <property type="entry name" value="Thymidate_synth/dCMP_Mease_sf"/>
</dbReference>
<feature type="non-terminal residue" evidence="4">
    <location>
        <position position="1"/>
    </location>
</feature>
<organism evidence="4">
    <name type="scientific">marine sediment metagenome</name>
    <dbReference type="NCBI Taxonomy" id="412755"/>
    <lineage>
        <taxon>unclassified sequences</taxon>
        <taxon>metagenomes</taxon>
        <taxon>ecological metagenomes</taxon>
    </lineage>
</organism>
<evidence type="ECO:0000259" key="3">
    <source>
        <dbReference type="Pfam" id="PF00303"/>
    </source>
</evidence>